<feature type="domain" description="Metallo-beta-lactamase" evidence="1">
    <location>
        <begin position="39"/>
        <end position="215"/>
    </location>
</feature>
<dbReference type="InterPro" id="IPR036388">
    <property type="entry name" value="WH-like_DNA-bd_sf"/>
</dbReference>
<proteinExistence type="predicted"/>
<dbReference type="SMART" id="SM00849">
    <property type="entry name" value="Lactamase_B"/>
    <property type="match status" value="1"/>
</dbReference>
<dbReference type="Pfam" id="PF17778">
    <property type="entry name" value="WHD_BLACT"/>
    <property type="match status" value="1"/>
</dbReference>
<dbReference type="RefSeq" id="WP_132314334.1">
    <property type="nucleotide sequence ID" value="NZ_SMAR01000075.1"/>
</dbReference>
<dbReference type="OrthoDB" id="9788263at2"/>
<evidence type="ECO:0000313" key="2">
    <source>
        <dbReference type="EMBL" id="TCT27736.1"/>
    </source>
</evidence>
<dbReference type="InterPro" id="IPR001279">
    <property type="entry name" value="Metallo-B-lactamas"/>
</dbReference>
<dbReference type="Gene3D" id="1.10.10.10">
    <property type="entry name" value="Winged helix-like DNA-binding domain superfamily/Winged helix DNA-binding domain"/>
    <property type="match status" value="1"/>
</dbReference>
<keyword evidence="3" id="KW-1185">Reference proteome</keyword>
<name>A0A4R3NIF4_9HYPH</name>
<dbReference type="Proteomes" id="UP000295097">
    <property type="component" value="Unassembled WGS sequence"/>
</dbReference>
<dbReference type="Gene3D" id="3.60.15.10">
    <property type="entry name" value="Ribonuclease Z/Hydroxyacylglutathione hydrolase-like"/>
    <property type="match status" value="1"/>
</dbReference>
<dbReference type="InterPro" id="IPR036866">
    <property type="entry name" value="RibonucZ/Hydroxyglut_hydro"/>
</dbReference>
<keyword evidence="2" id="KW-0378">Hydrolase</keyword>
<dbReference type="Pfam" id="PF00753">
    <property type="entry name" value="Lactamase_B"/>
    <property type="match status" value="1"/>
</dbReference>
<dbReference type="InterPro" id="IPR041516">
    <property type="entry name" value="LACTB2_WH"/>
</dbReference>
<dbReference type="PANTHER" id="PTHR23131:SF0">
    <property type="entry name" value="ENDORIBONUCLEASE LACTB2"/>
    <property type="match status" value="1"/>
</dbReference>
<dbReference type="EMBL" id="SMAR01000075">
    <property type="protein sequence ID" value="TCT27736.1"/>
    <property type="molecule type" value="Genomic_DNA"/>
</dbReference>
<comment type="caution">
    <text evidence="2">The sequence shown here is derived from an EMBL/GenBank/DDBJ whole genome shotgun (WGS) entry which is preliminary data.</text>
</comment>
<reference evidence="2 3" key="1">
    <citation type="submission" date="2019-03" db="EMBL/GenBank/DDBJ databases">
        <title>Freshwater and sediment microbial communities from various areas in North America, analyzing microbe dynamics in response to fracking.</title>
        <authorList>
            <person name="Lamendella R."/>
        </authorList>
    </citation>
    <scope>NUCLEOTIDE SEQUENCE [LARGE SCALE GENOMIC DNA]</scope>
    <source>
        <strain evidence="2 3">175.2</strain>
    </source>
</reference>
<evidence type="ECO:0000259" key="1">
    <source>
        <dbReference type="SMART" id="SM00849"/>
    </source>
</evidence>
<dbReference type="AlphaFoldDB" id="A0A4R3NIF4"/>
<dbReference type="PANTHER" id="PTHR23131">
    <property type="entry name" value="ENDORIBONUCLEASE LACTB2"/>
    <property type="match status" value="1"/>
</dbReference>
<dbReference type="CDD" id="cd16278">
    <property type="entry name" value="metallo-hydrolase-like_MBL-fold"/>
    <property type="match status" value="1"/>
</dbReference>
<sequence>MADPAFNRAFDPAYGRAVEITRGIYRVTAENPSPYTFHGTNGYLIGNDSLAIIDPGPDDDRHFERLMHIIDGRKLCHILITHTHRDHTPMAHRLKAKTGAPIVAEGPHRASRALRNGETNPFKESADLDLVPDIIFRDGDVISAGGFDIEAVHTPGHTANHLAFAVKGTNILFSGDHVMGWSTTMVAPPDGAMSDYMASLEKLLLRKENHYLPGHGGPVKEAHNFVRGIRSHRRMRERAILNRLAAGDHTIAEMVEVIYRTTNRNLHGAASLSVLAHIESLVERGRVSADDGVVLGGRYRLA</sequence>
<protein>
    <submittedName>
        <fullName evidence="2">Glyoxylase-like metal-dependent hydrolase (Beta-lactamase superfamily II)</fullName>
    </submittedName>
</protein>
<gene>
    <name evidence="2" type="ORF">EDC90_10753</name>
</gene>
<dbReference type="SUPFAM" id="SSF56281">
    <property type="entry name" value="Metallo-hydrolase/oxidoreductase"/>
    <property type="match status" value="1"/>
</dbReference>
<organism evidence="2 3">
    <name type="scientific">Martelella mediterranea</name>
    <dbReference type="NCBI Taxonomy" id="293089"/>
    <lineage>
        <taxon>Bacteria</taxon>
        <taxon>Pseudomonadati</taxon>
        <taxon>Pseudomonadota</taxon>
        <taxon>Alphaproteobacteria</taxon>
        <taxon>Hyphomicrobiales</taxon>
        <taxon>Aurantimonadaceae</taxon>
        <taxon>Martelella</taxon>
    </lineage>
</organism>
<accession>A0A4R3NIF4</accession>
<dbReference type="GO" id="GO:0016787">
    <property type="term" value="F:hydrolase activity"/>
    <property type="evidence" value="ECO:0007669"/>
    <property type="project" value="UniProtKB-KW"/>
</dbReference>
<dbReference type="InterPro" id="IPR050662">
    <property type="entry name" value="Sec-metab_biosynth-thioest"/>
</dbReference>
<evidence type="ECO:0000313" key="3">
    <source>
        <dbReference type="Proteomes" id="UP000295097"/>
    </source>
</evidence>